<dbReference type="AlphaFoldDB" id="R0KNT5"/>
<feature type="compositionally biased region" description="Low complexity" evidence="1">
    <location>
        <begin position="194"/>
        <end position="210"/>
    </location>
</feature>
<sequence>MSPEFHIAPEFLDMGFCGTPWEQHQQAQTSAAMLLDEGLPYFGLLTPEDQQPHHHPDQHNEEPPIPTTSCNNMESCSYDISPQLQAQPQLSQSLDHGILSTIACDCTSTLLDHLSAYSHVSPSSYLASTSAALSTSRTLITSCCNTMACPNACYTRLSTALVICEAIDHALVALRLGSNSLWTPTLTSMPSYKNGTSSSPSSTSSSSSTSGGNGNDIMLPSADDEYEPLRCGTLPIRGADRRAMVRVLLVKRVLEVQGVLERLRDMLMSGLLVSGDATVKRPLLALCADTVGEFARKVAERVETVKLQM</sequence>
<feature type="region of interest" description="Disordered" evidence="1">
    <location>
        <begin position="45"/>
        <end position="68"/>
    </location>
</feature>
<reference evidence="2 3" key="2">
    <citation type="journal article" date="2013" name="PLoS Genet.">
        <title>Comparative genome structure, secondary metabolite, and effector coding capacity across Cochliobolus pathogens.</title>
        <authorList>
            <person name="Condon B.J."/>
            <person name="Leng Y."/>
            <person name="Wu D."/>
            <person name="Bushley K.E."/>
            <person name="Ohm R.A."/>
            <person name="Otillar R."/>
            <person name="Martin J."/>
            <person name="Schackwitz W."/>
            <person name="Grimwood J."/>
            <person name="MohdZainudin N."/>
            <person name="Xue C."/>
            <person name="Wang R."/>
            <person name="Manning V.A."/>
            <person name="Dhillon B."/>
            <person name="Tu Z.J."/>
            <person name="Steffenson B.J."/>
            <person name="Salamov A."/>
            <person name="Sun H."/>
            <person name="Lowry S."/>
            <person name="LaButti K."/>
            <person name="Han J."/>
            <person name="Copeland A."/>
            <person name="Lindquist E."/>
            <person name="Barry K."/>
            <person name="Schmutz J."/>
            <person name="Baker S.E."/>
            <person name="Ciuffetti L.M."/>
            <person name="Grigoriev I.V."/>
            <person name="Zhong S."/>
            <person name="Turgeon B.G."/>
        </authorList>
    </citation>
    <scope>NUCLEOTIDE SEQUENCE [LARGE SCALE GENOMIC DNA]</scope>
    <source>
        <strain evidence="3">28A</strain>
    </source>
</reference>
<feature type="compositionally biased region" description="Basic and acidic residues" evidence="1">
    <location>
        <begin position="50"/>
        <end position="62"/>
    </location>
</feature>
<dbReference type="OrthoDB" id="5069333at2759"/>
<keyword evidence="3" id="KW-1185">Reference proteome</keyword>
<dbReference type="STRING" id="671987.R0KNT5"/>
<proteinExistence type="predicted"/>
<dbReference type="RefSeq" id="XP_008021269.1">
    <property type="nucleotide sequence ID" value="XM_008023078.1"/>
</dbReference>
<organism evidence="2 3">
    <name type="scientific">Exserohilum turcicum (strain 28A)</name>
    <name type="common">Northern leaf blight fungus</name>
    <name type="synonym">Setosphaeria turcica</name>
    <dbReference type="NCBI Taxonomy" id="671987"/>
    <lineage>
        <taxon>Eukaryota</taxon>
        <taxon>Fungi</taxon>
        <taxon>Dikarya</taxon>
        <taxon>Ascomycota</taxon>
        <taxon>Pezizomycotina</taxon>
        <taxon>Dothideomycetes</taxon>
        <taxon>Pleosporomycetidae</taxon>
        <taxon>Pleosporales</taxon>
        <taxon>Pleosporineae</taxon>
        <taxon>Pleosporaceae</taxon>
        <taxon>Exserohilum</taxon>
    </lineage>
</organism>
<dbReference type="EMBL" id="KB908482">
    <property type="protein sequence ID" value="EOA90724.1"/>
    <property type="molecule type" value="Genomic_DNA"/>
</dbReference>
<dbReference type="eggNOG" id="ENOG502SCU1">
    <property type="taxonomic scope" value="Eukaryota"/>
</dbReference>
<reference evidence="2 3" key="1">
    <citation type="journal article" date="2012" name="PLoS Pathog.">
        <title>Diverse lifestyles and strategies of plant pathogenesis encoded in the genomes of eighteen Dothideomycetes fungi.</title>
        <authorList>
            <person name="Ohm R.A."/>
            <person name="Feau N."/>
            <person name="Henrissat B."/>
            <person name="Schoch C.L."/>
            <person name="Horwitz B.A."/>
            <person name="Barry K.W."/>
            <person name="Condon B.J."/>
            <person name="Copeland A.C."/>
            <person name="Dhillon B."/>
            <person name="Glaser F."/>
            <person name="Hesse C.N."/>
            <person name="Kosti I."/>
            <person name="LaButti K."/>
            <person name="Lindquist E.A."/>
            <person name="Lucas S."/>
            <person name="Salamov A.A."/>
            <person name="Bradshaw R.E."/>
            <person name="Ciuffetti L."/>
            <person name="Hamelin R.C."/>
            <person name="Kema G.H.J."/>
            <person name="Lawrence C."/>
            <person name="Scott J.A."/>
            <person name="Spatafora J.W."/>
            <person name="Turgeon B.G."/>
            <person name="de Wit P.J.G.M."/>
            <person name="Zhong S."/>
            <person name="Goodwin S.B."/>
            <person name="Grigoriev I.V."/>
        </authorList>
    </citation>
    <scope>NUCLEOTIDE SEQUENCE [LARGE SCALE GENOMIC DNA]</scope>
    <source>
        <strain evidence="3">28A</strain>
    </source>
</reference>
<dbReference type="HOGENOM" id="CLU_041683_0_0_1"/>
<evidence type="ECO:0000313" key="2">
    <source>
        <dbReference type="EMBL" id="EOA90724.1"/>
    </source>
</evidence>
<evidence type="ECO:0000313" key="3">
    <source>
        <dbReference type="Proteomes" id="UP000016935"/>
    </source>
</evidence>
<feature type="region of interest" description="Disordered" evidence="1">
    <location>
        <begin position="191"/>
        <end position="223"/>
    </location>
</feature>
<evidence type="ECO:0000256" key="1">
    <source>
        <dbReference type="SAM" id="MobiDB-lite"/>
    </source>
</evidence>
<dbReference type="GeneID" id="19404103"/>
<accession>R0KNT5</accession>
<evidence type="ECO:0008006" key="4">
    <source>
        <dbReference type="Google" id="ProtNLM"/>
    </source>
</evidence>
<name>R0KNT5_EXST2</name>
<gene>
    <name evidence="2" type="ORF">SETTUDRAFT_36234</name>
</gene>
<protein>
    <recommendedName>
        <fullName evidence="4">Aflatoxin regulatory protein domain-containing protein</fullName>
    </recommendedName>
</protein>
<dbReference type="Proteomes" id="UP000016935">
    <property type="component" value="Unassembled WGS sequence"/>
</dbReference>